<proteinExistence type="predicted"/>
<feature type="signal peptide" evidence="1">
    <location>
        <begin position="1"/>
        <end position="19"/>
    </location>
</feature>
<reference evidence="4" key="1">
    <citation type="journal article" date="2019" name="Int. J. Syst. Evol. Microbiol.">
        <title>The Global Catalogue of Microorganisms (GCM) 10K type strain sequencing project: providing services to taxonomists for standard genome sequencing and annotation.</title>
        <authorList>
            <consortium name="The Broad Institute Genomics Platform"/>
            <consortium name="The Broad Institute Genome Sequencing Center for Infectious Disease"/>
            <person name="Wu L."/>
            <person name="Ma J."/>
        </authorList>
    </citation>
    <scope>NUCLEOTIDE SEQUENCE [LARGE SCALE GENOMIC DNA]</scope>
    <source>
        <strain evidence="4">CGMCC 1.18575</strain>
    </source>
</reference>
<sequence>MLLSVLVASAVGGTASASAATAVNAAVTAAPVTAVKASLPVKVTVNGKAVDFGVGLYVDHGKAYVEYGALFKALGYESEIDEASNAVRARTEDALVVLQGEQAFANGTLYPSAGETIEHNGSVVVGVRFAAKLTSFGVEWDAKTKTIALTYQGPTAEQKAAVYDVFNKLQLLEAAADSTGLVALISEDSKLDLEQVKKMWDTAKTKTVYEAKYLESYSDTAATVTLIEKTTKVSGGFYPDNRSETRYTLHKAKDGSWKIYNIEVTYVEYTNVPDLFKQTADIPDVEKAAIGGAFENQIKAFNAKDADAYIATLFNVADKAGLKASLTSLFQNGSLQATAGQWAVVEYDGSSKATLLAIVITESDIGGQKQKLRQTVLNEAVKTNGQWLLNAETTVLAEEEL</sequence>
<keyword evidence="4" id="KW-1185">Reference proteome</keyword>
<evidence type="ECO:0000313" key="4">
    <source>
        <dbReference type="Proteomes" id="UP001596113"/>
    </source>
</evidence>
<dbReference type="SUPFAM" id="SSF54427">
    <property type="entry name" value="NTF2-like"/>
    <property type="match status" value="1"/>
</dbReference>
<dbReference type="Proteomes" id="UP001596113">
    <property type="component" value="Unassembled WGS sequence"/>
</dbReference>
<feature type="domain" description="Copper amine oxidase-like N-terminal" evidence="2">
    <location>
        <begin position="44"/>
        <end position="148"/>
    </location>
</feature>
<evidence type="ECO:0000313" key="3">
    <source>
        <dbReference type="EMBL" id="MFC5407250.1"/>
    </source>
</evidence>
<dbReference type="Pfam" id="PF07833">
    <property type="entry name" value="Cu_amine_oxidN1"/>
    <property type="match status" value="1"/>
</dbReference>
<dbReference type="InterPro" id="IPR012854">
    <property type="entry name" value="Cu_amine_oxidase-like_N"/>
</dbReference>
<dbReference type="RefSeq" id="WP_378139745.1">
    <property type="nucleotide sequence ID" value="NZ_JBHSMI010000067.1"/>
</dbReference>
<keyword evidence="1" id="KW-0732">Signal</keyword>
<comment type="caution">
    <text evidence="3">The sequence shown here is derived from an EMBL/GenBank/DDBJ whole genome shotgun (WGS) entry which is preliminary data.</text>
</comment>
<dbReference type="InterPro" id="IPR032710">
    <property type="entry name" value="NTF2-like_dom_sf"/>
</dbReference>
<feature type="chain" id="PRO_5046360207" evidence="1">
    <location>
        <begin position="20"/>
        <end position="401"/>
    </location>
</feature>
<evidence type="ECO:0000256" key="1">
    <source>
        <dbReference type="SAM" id="SignalP"/>
    </source>
</evidence>
<name>A0ABW0I417_9BACL</name>
<dbReference type="EMBL" id="JBHSMI010000067">
    <property type="protein sequence ID" value="MFC5407250.1"/>
    <property type="molecule type" value="Genomic_DNA"/>
</dbReference>
<gene>
    <name evidence="3" type="ORF">ACFPOF_31360</name>
</gene>
<accession>A0ABW0I417</accession>
<protein>
    <submittedName>
        <fullName evidence="3">Stalk domain-containing protein</fullName>
    </submittedName>
</protein>
<evidence type="ECO:0000259" key="2">
    <source>
        <dbReference type="Pfam" id="PF07833"/>
    </source>
</evidence>
<organism evidence="3 4">
    <name type="scientific">Cohnella soli</name>
    <dbReference type="NCBI Taxonomy" id="425005"/>
    <lineage>
        <taxon>Bacteria</taxon>
        <taxon>Bacillati</taxon>
        <taxon>Bacillota</taxon>
        <taxon>Bacilli</taxon>
        <taxon>Bacillales</taxon>
        <taxon>Paenibacillaceae</taxon>
        <taxon>Cohnella</taxon>
    </lineage>
</organism>